<dbReference type="GO" id="GO:0003723">
    <property type="term" value="F:RNA binding"/>
    <property type="evidence" value="ECO:0007669"/>
    <property type="project" value="UniProtKB-KW"/>
</dbReference>
<evidence type="ECO:0000256" key="2">
    <source>
        <dbReference type="RuleBase" id="RU367113"/>
    </source>
</evidence>
<evidence type="ECO:0000256" key="1">
    <source>
        <dbReference type="ARBA" id="ARBA00006562"/>
    </source>
</evidence>
<keyword evidence="2" id="KW-0378">Hydrolase</keyword>
<keyword evidence="5" id="KW-1185">Reference proteome</keyword>
<dbReference type="GO" id="GO:0110155">
    <property type="term" value="P:NAD-cap decapping"/>
    <property type="evidence" value="ECO:0007669"/>
    <property type="project" value="TreeGrafter"/>
</dbReference>
<comment type="cofactor">
    <cofactor evidence="2">
        <name>a divalent metal cation</name>
        <dbReference type="ChEBI" id="CHEBI:60240"/>
    </cofactor>
</comment>
<accession>A0AAV2R104</accession>
<dbReference type="GO" id="GO:0000956">
    <property type="term" value="P:nuclear-transcribed mRNA catabolic process"/>
    <property type="evidence" value="ECO:0007669"/>
    <property type="project" value="TreeGrafter"/>
</dbReference>
<dbReference type="EMBL" id="CAXKWB010014138">
    <property type="protein sequence ID" value="CAL4109797.1"/>
    <property type="molecule type" value="Genomic_DNA"/>
</dbReference>
<proteinExistence type="inferred from homology"/>
<dbReference type="GO" id="GO:0046872">
    <property type="term" value="F:metal ion binding"/>
    <property type="evidence" value="ECO:0007669"/>
    <property type="project" value="UniProtKB-KW"/>
</dbReference>
<dbReference type="EC" id="3.6.1.-" evidence="2"/>
<keyword evidence="2" id="KW-0539">Nucleus</keyword>
<comment type="caution">
    <text evidence="4">The sequence shown here is derived from an EMBL/GenBank/DDBJ whole genome shotgun (WGS) entry which is preliminary data.</text>
</comment>
<feature type="domain" description="RAI1-like" evidence="3">
    <location>
        <begin position="121"/>
        <end position="384"/>
    </location>
</feature>
<dbReference type="GO" id="GO:0005829">
    <property type="term" value="C:cytosol"/>
    <property type="evidence" value="ECO:0007669"/>
    <property type="project" value="TreeGrafter"/>
</dbReference>
<dbReference type="GO" id="GO:0000166">
    <property type="term" value="F:nucleotide binding"/>
    <property type="evidence" value="ECO:0007669"/>
    <property type="project" value="UniProtKB-KW"/>
</dbReference>
<evidence type="ECO:0000313" key="4">
    <source>
        <dbReference type="EMBL" id="CAL4109797.1"/>
    </source>
</evidence>
<dbReference type="AlphaFoldDB" id="A0AAV2R104"/>
<evidence type="ECO:0000313" key="5">
    <source>
        <dbReference type="Proteomes" id="UP001497623"/>
    </source>
</evidence>
<gene>
    <name evidence="4" type="ORF">MNOR_LOCUS19197</name>
</gene>
<sequence>MADGYDRNSKRNHYSPLRANASADVNKYFEVKVGIKHGGIYFSQTMVISNYCVYNNFNRKLVTKEYVSYHVSILGNMTYQLRFEFNRIIVKLATQKPQESHSEHENSFLPGIHHSKNAYELHSLCTKAKVDNAFLSTDFVCFRGLLTEVMCTPYENREGWIICATKYHGTIYLCAYDTPSRMAQRENETEMQKKMSSWGYKFEQYMTDGSNVTDPVDENEEYCCVLRSRLGVHSMVYGAEVDGADPQLYRTPHADLSAFVELKTSKELVKDRDYNTLHSCKLKVYVEKVLNAQPRIILAFDTTSSVVKAVANVNFAQVGNSGRDHWQPNTMFNFLDQFLGFVKQQVTIDDPRVVYQFQRQPNNGNIHCTFYKQDPQWTFLPDWFYSKIFTSDAKFTLSN</sequence>
<keyword evidence="2" id="KW-0540">Nuclease</keyword>
<evidence type="ECO:0000259" key="3">
    <source>
        <dbReference type="Pfam" id="PF08652"/>
    </source>
</evidence>
<dbReference type="GO" id="GO:0004518">
    <property type="term" value="F:nuclease activity"/>
    <property type="evidence" value="ECO:0007669"/>
    <property type="project" value="UniProtKB-KW"/>
</dbReference>
<dbReference type="InterPro" id="IPR013961">
    <property type="entry name" value="RAI1"/>
</dbReference>
<dbReference type="Proteomes" id="UP001497623">
    <property type="component" value="Unassembled WGS sequence"/>
</dbReference>
<comment type="similarity">
    <text evidence="1 2">Belongs to the DXO/Dom3Z family.</text>
</comment>
<dbReference type="GO" id="GO:0034353">
    <property type="term" value="F:mRNA 5'-diphosphatase activity"/>
    <property type="evidence" value="ECO:0007669"/>
    <property type="project" value="TreeGrafter"/>
</dbReference>
<protein>
    <recommendedName>
        <fullName evidence="2">Decapping nuclease</fullName>
        <ecNumber evidence="2">3.6.1.-</ecNumber>
    </recommendedName>
</protein>
<dbReference type="GO" id="GO:0005634">
    <property type="term" value="C:nucleus"/>
    <property type="evidence" value="ECO:0007669"/>
    <property type="project" value="UniProtKB-SubCell"/>
</dbReference>
<dbReference type="InterPro" id="IPR039039">
    <property type="entry name" value="RAI1-like_fam"/>
</dbReference>
<feature type="non-terminal residue" evidence="4">
    <location>
        <position position="399"/>
    </location>
</feature>
<keyword evidence="2" id="KW-0547">Nucleotide-binding</keyword>
<dbReference type="PANTHER" id="PTHR12395:SF9">
    <property type="entry name" value="DECAPPING AND EXORIBONUCLEASE PROTEIN"/>
    <property type="match status" value="1"/>
</dbReference>
<comment type="function">
    <text evidence="2">Decapping enzyme for NAD-capped RNAs: specifically hydrolyzes the nicotinamide adenine dinucleotide (NAD) cap from a subset of RNAs by removing the entire NAD moiety from the 5'-end of an NAD-capped RNA.</text>
</comment>
<dbReference type="PANTHER" id="PTHR12395">
    <property type="entry name" value="DOM-3 RELATED"/>
    <property type="match status" value="1"/>
</dbReference>
<keyword evidence="2" id="KW-0694">RNA-binding</keyword>
<comment type="subcellular location">
    <subcellularLocation>
        <location evidence="2">Nucleus</location>
    </subcellularLocation>
</comment>
<name>A0AAV2R104_MEGNR</name>
<dbReference type="Pfam" id="PF08652">
    <property type="entry name" value="RAI1"/>
    <property type="match status" value="1"/>
</dbReference>
<keyword evidence="2" id="KW-0479">Metal-binding</keyword>
<organism evidence="4 5">
    <name type="scientific">Meganyctiphanes norvegica</name>
    <name type="common">Northern krill</name>
    <name type="synonym">Thysanopoda norvegica</name>
    <dbReference type="NCBI Taxonomy" id="48144"/>
    <lineage>
        <taxon>Eukaryota</taxon>
        <taxon>Metazoa</taxon>
        <taxon>Ecdysozoa</taxon>
        <taxon>Arthropoda</taxon>
        <taxon>Crustacea</taxon>
        <taxon>Multicrustacea</taxon>
        <taxon>Malacostraca</taxon>
        <taxon>Eumalacostraca</taxon>
        <taxon>Eucarida</taxon>
        <taxon>Euphausiacea</taxon>
        <taxon>Euphausiidae</taxon>
        <taxon>Meganyctiphanes</taxon>
    </lineage>
</organism>
<reference evidence="4 5" key="1">
    <citation type="submission" date="2024-05" db="EMBL/GenBank/DDBJ databases">
        <authorList>
            <person name="Wallberg A."/>
        </authorList>
    </citation>
    <scope>NUCLEOTIDE SEQUENCE [LARGE SCALE GENOMIC DNA]</scope>
</reference>